<evidence type="ECO:0000313" key="3">
    <source>
        <dbReference type="EMBL" id="CAF4660226.1"/>
    </source>
</evidence>
<dbReference type="Proteomes" id="UP000663862">
    <property type="component" value="Unassembled WGS sequence"/>
</dbReference>
<evidence type="ECO:0000313" key="5">
    <source>
        <dbReference type="Proteomes" id="UP000663873"/>
    </source>
</evidence>
<evidence type="ECO:0000313" key="2">
    <source>
        <dbReference type="EMBL" id="CAF4321098.1"/>
    </source>
</evidence>
<evidence type="ECO:0000313" key="1">
    <source>
        <dbReference type="EMBL" id="CAF3411979.1"/>
    </source>
</evidence>
<dbReference type="EMBL" id="CAJOBP010001914">
    <property type="protein sequence ID" value="CAF4321098.1"/>
    <property type="molecule type" value="Genomic_DNA"/>
</dbReference>
<organism evidence="3 4">
    <name type="scientific">Rotaria socialis</name>
    <dbReference type="NCBI Taxonomy" id="392032"/>
    <lineage>
        <taxon>Eukaryota</taxon>
        <taxon>Metazoa</taxon>
        <taxon>Spiralia</taxon>
        <taxon>Gnathifera</taxon>
        <taxon>Rotifera</taxon>
        <taxon>Eurotatoria</taxon>
        <taxon>Bdelloidea</taxon>
        <taxon>Philodinida</taxon>
        <taxon>Philodinidae</taxon>
        <taxon>Rotaria</taxon>
    </lineage>
</organism>
<gene>
    <name evidence="1" type="ORF">FME351_LOCUS10074</name>
    <name evidence="3" type="ORF">TSG867_LOCUS31305</name>
    <name evidence="2" type="ORF">UJA718_LOCUS13872</name>
</gene>
<dbReference type="AlphaFoldDB" id="A0A821G5Q3"/>
<dbReference type="EMBL" id="CAJOBQ010005668">
    <property type="protein sequence ID" value="CAF4660226.1"/>
    <property type="molecule type" value="Genomic_DNA"/>
</dbReference>
<feature type="non-terminal residue" evidence="3">
    <location>
        <position position="1"/>
    </location>
</feature>
<keyword evidence="5" id="KW-1185">Reference proteome</keyword>
<accession>A0A821G5Q3</accession>
<dbReference type="Proteomes" id="UP000663869">
    <property type="component" value="Unassembled WGS sequence"/>
</dbReference>
<dbReference type="Proteomes" id="UP000663873">
    <property type="component" value="Unassembled WGS sequence"/>
</dbReference>
<name>A0A821G5Q3_9BILA</name>
<dbReference type="EMBL" id="CAJNYU010001118">
    <property type="protein sequence ID" value="CAF3411979.1"/>
    <property type="molecule type" value="Genomic_DNA"/>
</dbReference>
<sequence length="40" mass="4293">MNPSEIDRTHNINDVEISEKIAQGAAIANVGQNAVYGVPR</sequence>
<reference evidence="3" key="1">
    <citation type="submission" date="2021-02" db="EMBL/GenBank/DDBJ databases">
        <authorList>
            <person name="Nowell W R."/>
        </authorList>
    </citation>
    <scope>NUCLEOTIDE SEQUENCE</scope>
</reference>
<evidence type="ECO:0000313" key="4">
    <source>
        <dbReference type="Proteomes" id="UP000663862"/>
    </source>
</evidence>
<proteinExistence type="predicted"/>
<protein>
    <submittedName>
        <fullName evidence="3">Uncharacterized protein</fullName>
    </submittedName>
</protein>
<comment type="caution">
    <text evidence="3">The sequence shown here is derived from an EMBL/GenBank/DDBJ whole genome shotgun (WGS) entry which is preliminary data.</text>
</comment>